<proteinExistence type="predicted"/>
<reference evidence="2" key="1">
    <citation type="journal article" date="2019" name="Int. J. Syst. Evol. Microbiol.">
        <title>The Global Catalogue of Microorganisms (GCM) 10K type strain sequencing project: providing services to taxonomists for standard genome sequencing and annotation.</title>
        <authorList>
            <consortium name="The Broad Institute Genomics Platform"/>
            <consortium name="The Broad Institute Genome Sequencing Center for Infectious Disease"/>
            <person name="Wu L."/>
            <person name="Ma J."/>
        </authorList>
    </citation>
    <scope>NUCLEOTIDE SEQUENCE [LARGE SCALE GENOMIC DNA]</scope>
    <source>
        <strain evidence="2">CGMCC 4.7246</strain>
    </source>
</reference>
<organism evidence="1 2">
    <name type="scientific">Saccharothrix lopnurensis</name>
    <dbReference type="NCBI Taxonomy" id="1670621"/>
    <lineage>
        <taxon>Bacteria</taxon>
        <taxon>Bacillati</taxon>
        <taxon>Actinomycetota</taxon>
        <taxon>Actinomycetes</taxon>
        <taxon>Pseudonocardiales</taxon>
        <taxon>Pseudonocardiaceae</taxon>
        <taxon>Saccharothrix</taxon>
    </lineage>
</organism>
<protein>
    <submittedName>
        <fullName evidence="1">Uncharacterized protein</fullName>
    </submittedName>
</protein>
<evidence type="ECO:0000313" key="2">
    <source>
        <dbReference type="Proteomes" id="UP001596220"/>
    </source>
</evidence>
<evidence type="ECO:0000313" key="1">
    <source>
        <dbReference type="EMBL" id="MFC6093507.1"/>
    </source>
</evidence>
<comment type="caution">
    <text evidence="1">The sequence shown here is derived from an EMBL/GenBank/DDBJ whole genome shotgun (WGS) entry which is preliminary data.</text>
</comment>
<name>A0ABW1PF44_9PSEU</name>
<keyword evidence="2" id="KW-1185">Reference proteome</keyword>
<dbReference type="EMBL" id="JBHSQO010000044">
    <property type="protein sequence ID" value="MFC6093507.1"/>
    <property type="molecule type" value="Genomic_DNA"/>
</dbReference>
<dbReference type="RefSeq" id="WP_380640780.1">
    <property type="nucleotide sequence ID" value="NZ_JBHSQO010000044.1"/>
</dbReference>
<sequence>MLRAFQDINHVDTGGPAGCGSRRLWFSSATRSRIVRPDSATPLGGLAVVADLVEPELVEPGLVRSGLVRLKGTCAK</sequence>
<gene>
    <name evidence="1" type="ORF">ACFP3R_29910</name>
</gene>
<accession>A0ABW1PF44</accession>
<dbReference type="Proteomes" id="UP001596220">
    <property type="component" value="Unassembled WGS sequence"/>
</dbReference>